<sequence>MPIPGSTRRLHIEQNAAAAEVRLNSVDLAELDSLPAPVGTRY</sequence>
<name>A0ABY7Q0B2_9ACTN</name>
<proteinExistence type="predicted"/>
<organism evidence="1 2">
    <name type="scientific">Kitasatospora cathayae</name>
    <dbReference type="NCBI Taxonomy" id="3004092"/>
    <lineage>
        <taxon>Bacteria</taxon>
        <taxon>Bacillati</taxon>
        <taxon>Actinomycetota</taxon>
        <taxon>Actinomycetes</taxon>
        <taxon>Kitasatosporales</taxon>
        <taxon>Streptomycetaceae</taxon>
        <taxon>Kitasatospora</taxon>
    </lineage>
</organism>
<evidence type="ECO:0008006" key="3">
    <source>
        <dbReference type="Google" id="ProtNLM"/>
    </source>
</evidence>
<dbReference type="EMBL" id="CP115450">
    <property type="protein sequence ID" value="WBP86133.1"/>
    <property type="molecule type" value="Genomic_DNA"/>
</dbReference>
<dbReference type="SUPFAM" id="SSF51430">
    <property type="entry name" value="NAD(P)-linked oxidoreductase"/>
    <property type="match status" value="1"/>
</dbReference>
<evidence type="ECO:0000313" key="1">
    <source>
        <dbReference type="EMBL" id="WBP86133.1"/>
    </source>
</evidence>
<accession>A0ABY7Q0B2</accession>
<dbReference type="InterPro" id="IPR036812">
    <property type="entry name" value="NAD(P)_OxRdtase_dom_sf"/>
</dbReference>
<gene>
    <name evidence="1" type="ORF">O1G21_09965</name>
</gene>
<keyword evidence="2" id="KW-1185">Reference proteome</keyword>
<evidence type="ECO:0000313" key="2">
    <source>
        <dbReference type="Proteomes" id="UP001212821"/>
    </source>
</evidence>
<protein>
    <recommendedName>
        <fullName evidence="3">Aldo/keto reductase</fullName>
    </recommendedName>
</protein>
<reference evidence="2" key="1">
    <citation type="submission" date="2022-12" db="EMBL/GenBank/DDBJ databases">
        <authorList>
            <person name="Mo P."/>
        </authorList>
    </citation>
    <scope>NUCLEOTIDE SEQUENCE [LARGE SCALE GENOMIC DNA]</scope>
    <source>
        <strain evidence="2">HUAS 3-15</strain>
    </source>
</reference>
<dbReference type="Proteomes" id="UP001212821">
    <property type="component" value="Chromosome"/>
</dbReference>